<reference evidence="1 2" key="1">
    <citation type="submission" date="2016-11" db="EMBL/GenBank/DDBJ databases">
        <authorList>
            <person name="Jaros S."/>
            <person name="Januszkiewicz K."/>
            <person name="Wedrychowicz H."/>
        </authorList>
    </citation>
    <scope>NUCLEOTIDE SEQUENCE [LARGE SCALE GENOMIC DNA]</scope>
    <source>
        <strain evidence="1 2">DSM 24574</strain>
    </source>
</reference>
<evidence type="ECO:0000313" key="1">
    <source>
        <dbReference type="EMBL" id="SHH80524.1"/>
    </source>
</evidence>
<gene>
    <name evidence="1" type="ORF">SAMN04488109_5536</name>
</gene>
<proteinExistence type="predicted"/>
<protein>
    <submittedName>
        <fullName evidence="1">Uncharacterized protein</fullName>
    </submittedName>
</protein>
<dbReference type="STRING" id="947013.SAMN04488109_5536"/>
<evidence type="ECO:0000313" key="2">
    <source>
        <dbReference type="Proteomes" id="UP000184212"/>
    </source>
</evidence>
<organism evidence="1 2">
    <name type="scientific">Chryseolinea serpens</name>
    <dbReference type="NCBI Taxonomy" id="947013"/>
    <lineage>
        <taxon>Bacteria</taxon>
        <taxon>Pseudomonadati</taxon>
        <taxon>Bacteroidota</taxon>
        <taxon>Cytophagia</taxon>
        <taxon>Cytophagales</taxon>
        <taxon>Fulvivirgaceae</taxon>
        <taxon>Chryseolinea</taxon>
    </lineage>
</organism>
<dbReference type="OrthoDB" id="980313at2"/>
<sequence length="171" mass="18750">MKTCLLFQGFLLFCFLACQKPANLGDGVAAGERLPIALAVSLRDSLPQKAMTALGLSDVTGVKVQYIDGHAVSYFAYPAATDVTLNTIATLPFSKNSKLADTLCRPVATATLRREYAGLSPTELQYGDFFWRALSQNVEAYECIKAPWRHTLLVSKTSGQVLHRIEFLSML</sequence>
<accession>A0A1M5VZX4</accession>
<dbReference type="Proteomes" id="UP000184212">
    <property type="component" value="Unassembled WGS sequence"/>
</dbReference>
<keyword evidence="2" id="KW-1185">Reference proteome</keyword>
<name>A0A1M5VZX4_9BACT</name>
<dbReference type="AlphaFoldDB" id="A0A1M5VZX4"/>
<dbReference type="EMBL" id="FQWQ01000004">
    <property type="protein sequence ID" value="SHH80524.1"/>
    <property type="molecule type" value="Genomic_DNA"/>
</dbReference>
<dbReference type="RefSeq" id="WP_073141058.1">
    <property type="nucleotide sequence ID" value="NZ_FQWQ01000004.1"/>
</dbReference>